<reference evidence="8" key="1">
    <citation type="submission" date="2020-05" db="EMBL/GenBank/DDBJ databases">
        <authorList>
            <person name="Chiriac C."/>
            <person name="Salcher M."/>
            <person name="Ghai R."/>
            <person name="Kavagutti S V."/>
        </authorList>
    </citation>
    <scope>NUCLEOTIDE SEQUENCE</scope>
</reference>
<dbReference type="GO" id="GO:0071555">
    <property type="term" value="P:cell wall organization"/>
    <property type="evidence" value="ECO:0007669"/>
    <property type="project" value="UniProtKB-KW"/>
</dbReference>
<dbReference type="InterPro" id="IPR050979">
    <property type="entry name" value="LD-transpeptidase"/>
</dbReference>
<evidence type="ECO:0000256" key="6">
    <source>
        <dbReference type="ARBA" id="ARBA00023316"/>
    </source>
</evidence>
<dbReference type="GO" id="GO:0016746">
    <property type="term" value="F:acyltransferase activity"/>
    <property type="evidence" value="ECO:0007669"/>
    <property type="project" value="UniProtKB-KW"/>
</dbReference>
<evidence type="ECO:0000256" key="4">
    <source>
        <dbReference type="ARBA" id="ARBA00022984"/>
    </source>
</evidence>
<dbReference type="Pfam" id="PF17964">
    <property type="entry name" value="Big_10"/>
    <property type="match status" value="1"/>
</dbReference>
<dbReference type="InterPro" id="IPR041280">
    <property type="entry name" value="Big_10"/>
</dbReference>
<dbReference type="PANTHER" id="PTHR30582:SF2">
    <property type="entry name" value="L,D-TRANSPEPTIDASE YCIB-RELATED"/>
    <property type="match status" value="1"/>
</dbReference>
<keyword evidence="2" id="KW-0808">Transferase</keyword>
<keyword evidence="3" id="KW-0133">Cell shape</keyword>
<dbReference type="CDD" id="cd16913">
    <property type="entry name" value="YkuD_like"/>
    <property type="match status" value="1"/>
</dbReference>
<gene>
    <name evidence="8" type="ORF">UFOPK3610_00621</name>
</gene>
<dbReference type="InterPro" id="IPR005490">
    <property type="entry name" value="LD_TPept_cat_dom"/>
</dbReference>
<dbReference type="PANTHER" id="PTHR30582">
    <property type="entry name" value="L,D-TRANSPEPTIDASE"/>
    <property type="match status" value="1"/>
</dbReference>
<dbReference type="GO" id="GO:0005576">
    <property type="term" value="C:extracellular region"/>
    <property type="evidence" value="ECO:0007669"/>
    <property type="project" value="TreeGrafter"/>
</dbReference>
<dbReference type="Gene3D" id="2.60.40.3710">
    <property type="match status" value="1"/>
</dbReference>
<dbReference type="UniPathway" id="UPA00219"/>
<evidence type="ECO:0000256" key="3">
    <source>
        <dbReference type="ARBA" id="ARBA00022960"/>
    </source>
</evidence>
<dbReference type="Pfam" id="PF03734">
    <property type="entry name" value="YkuD"/>
    <property type="match status" value="1"/>
</dbReference>
<dbReference type="Gene3D" id="2.40.440.10">
    <property type="entry name" value="L,D-transpeptidase catalytic domain-like"/>
    <property type="match status" value="1"/>
</dbReference>
<accession>A0A6J7GPE6</accession>
<evidence type="ECO:0000256" key="2">
    <source>
        <dbReference type="ARBA" id="ARBA00022679"/>
    </source>
</evidence>
<comment type="pathway">
    <text evidence="1">Cell wall biogenesis; peptidoglycan biosynthesis.</text>
</comment>
<dbReference type="GO" id="GO:0071972">
    <property type="term" value="F:peptidoglycan L,D-transpeptidase activity"/>
    <property type="evidence" value="ECO:0007669"/>
    <property type="project" value="TreeGrafter"/>
</dbReference>
<protein>
    <submittedName>
        <fullName evidence="8">Unannotated protein</fullName>
    </submittedName>
</protein>
<evidence type="ECO:0000256" key="1">
    <source>
        <dbReference type="ARBA" id="ARBA00004752"/>
    </source>
</evidence>
<evidence type="ECO:0000256" key="5">
    <source>
        <dbReference type="ARBA" id="ARBA00023315"/>
    </source>
</evidence>
<keyword evidence="5" id="KW-0012">Acyltransferase</keyword>
<keyword evidence="6" id="KW-0961">Cell wall biogenesis/degradation</keyword>
<dbReference type="GO" id="GO:0018104">
    <property type="term" value="P:peptidoglycan-protein cross-linking"/>
    <property type="evidence" value="ECO:0007669"/>
    <property type="project" value="TreeGrafter"/>
</dbReference>
<proteinExistence type="predicted"/>
<dbReference type="AlphaFoldDB" id="A0A6J7GPE6"/>
<dbReference type="PROSITE" id="PS52029">
    <property type="entry name" value="LD_TPASE"/>
    <property type="match status" value="1"/>
</dbReference>
<organism evidence="8">
    <name type="scientific">freshwater metagenome</name>
    <dbReference type="NCBI Taxonomy" id="449393"/>
    <lineage>
        <taxon>unclassified sequences</taxon>
        <taxon>metagenomes</taxon>
        <taxon>ecological metagenomes</taxon>
    </lineage>
</organism>
<dbReference type="GO" id="GO:0008360">
    <property type="term" value="P:regulation of cell shape"/>
    <property type="evidence" value="ECO:0007669"/>
    <property type="project" value="UniProtKB-KW"/>
</dbReference>
<keyword evidence="4" id="KW-0573">Peptidoglycan synthesis</keyword>
<evidence type="ECO:0000313" key="8">
    <source>
        <dbReference type="EMBL" id="CAB4908568.1"/>
    </source>
</evidence>
<name>A0A6J7GPE6_9ZZZZ</name>
<feature type="domain" description="L,D-TPase catalytic" evidence="7">
    <location>
        <begin position="244"/>
        <end position="371"/>
    </location>
</feature>
<evidence type="ECO:0000259" key="7">
    <source>
        <dbReference type="PROSITE" id="PS52029"/>
    </source>
</evidence>
<dbReference type="SUPFAM" id="SSF141523">
    <property type="entry name" value="L,D-transpeptidase catalytic domain-like"/>
    <property type="match status" value="1"/>
</dbReference>
<dbReference type="InterPro" id="IPR038063">
    <property type="entry name" value="Transpep_catalytic_dom"/>
</dbReference>
<dbReference type="EMBL" id="CAFBMR010000015">
    <property type="protein sequence ID" value="CAB4908568.1"/>
    <property type="molecule type" value="Genomic_DNA"/>
</dbReference>
<sequence length="398" mass="43858">MKKLTLVAVAITVLAGLVAVPSAASAVQSSDAPETDQVHAVEFIINNEPLVKDAKVAAGSDLRIRNVPTGAQVFLQTVDEPVVQLPIALSTQVRRTWIYNDLAPSHRYWVRVLGADGSKALIRFSTEAAASTFGGAIHPVPDPTKCKRSVCKYGVGIPIRIEFPMPIADKYKAAVEAGLSITSAKPIGPSSWGWINDTTIGFRPRDYWPANDKVIVQAHLADVQGAADVWGTNFSMKFETGPKVIIRTRIADYKMVIWQDDKKIETFPISSGRAGLDTTSGIKVISEKYGYQLKVLWNPIPKKGWKIRVDYALRITWDGEFIHSAPWNFQLGEANLSHGCTNMSNADSKWVFKHTRVGDVVEADGSPLKVTNDQAYGYWNYTWKQWQKMSALSNAKAA</sequence>